<evidence type="ECO:0000313" key="1">
    <source>
        <dbReference type="EMBL" id="QDG49300.1"/>
    </source>
</evidence>
<dbReference type="Proteomes" id="UP000315995">
    <property type="component" value="Chromosome"/>
</dbReference>
<name>A0A4Y6PM23_PERCE</name>
<dbReference type="RefSeq" id="WP_141195799.1">
    <property type="nucleotide sequence ID" value="NZ_CP041186.1"/>
</dbReference>
<dbReference type="AlphaFoldDB" id="A0A4Y6PM23"/>
<sequence>MPIPIADSIIQLTDRIEAVVKAELPAPLDAKDTPEYPLPVPDEHNYIVGDETISEAFRQLGGPELYCSIVYEPSELEARGSGDGTAETYNQLTRVAVSIVLKQPAGFNLPTRNGRKLLMKDWMRHRTELYRGAVTDVLTEHVTDFDVIQKTELVRSAVSPPINQDNETYREAAVLIECTQHVAVKIPH</sequence>
<keyword evidence="2" id="KW-1185">Reference proteome</keyword>
<evidence type="ECO:0000313" key="2">
    <source>
        <dbReference type="Proteomes" id="UP000315995"/>
    </source>
</evidence>
<proteinExistence type="predicted"/>
<gene>
    <name evidence="1" type="ORF">FIV42_00685</name>
</gene>
<protein>
    <submittedName>
        <fullName evidence="1">Uncharacterized protein</fullName>
    </submittedName>
</protein>
<accession>A0A4Y6PM23</accession>
<accession>A0A5B8XZ27</accession>
<reference evidence="1 2" key="1">
    <citation type="submission" date="2019-06" db="EMBL/GenBank/DDBJ databases">
        <title>Persicimonas caeni gen. nov., sp. nov., a predatory bacterium isolated from solar saltern.</title>
        <authorList>
            <person name="Wang S."/>
        </authorList>
    </citation>
    <scope>NUCLEOTIDE SEQUENCE [LARGE SCALE GENOMIC DNA]</scope>
    <source>
        <strain evidence="1 2">YN101</strain>
    </source>
</reference>
<dbReference type="EMBL" id="CP041186">
    <property type="protein sequence ID" value="QDG49300.1"/>
    <property type="molecule type" value="Genomic_DNA"/>
</dbReference>
<organism evidence="1 2">
    <name type="scientific">Persicimonas caeni</name>
    <dbReference type="NCBI Taxonomy" id="2292766"/>
    <lineage>
        <taxon>Bacteria</taxon>
        <taxon>Deltaproteobacteria</taxon>
        <taxon>Bradymonadales</taxon>
        <taxon>Bradymonadaceae</taxon>
        <taxon>Persicimonas</taxon>
    </lineage>
</organism>